<evidence type="ECO:0000256" key="9">
    <source>
        <dbReference type="ARBA" id="ARBA00023316"/>
    </source>
</evidence>
<feature type="domain" description="Enolpyruvate transferase" evidence="14">
    <location>
        <begin position="6"/>
        <end position="405"/>
    </location>
</feature>
<keyword evidence="3 13" id="KW-0963">Cytoplasm</keyword>
<feature type="active site" description="Proton donor" evidence="13">
    <location>
        <position position="116"/>
    </location>
</feature>
<feature type="modified residue" description="2-(S-cysteinyl)pyruvic acid O-phosphothioketal" evidence="13">
    <location>
        <position position="116"/>
    </location>
</feature>
<dbReference type="eggNOG" id="COG0766">
    <property type="taxonomic scope" value="Bacteria"/>
</dbReference>
<feature type="binding site" evidence="13">
    <location>
        <begin position="22"/>
        <end position="23"/>
    </location>
    <ligand>
        <name>phosphoenolpyruvate</name>
        <dbReference type="ChEBI" id="CHEBI:58702"/>
    </ligand>
</feature>
<gene>
    <name evidence="13" type="primary">murA</name>
    <name evidence="15" type="ORF">SAMN04487936_10820</name>
</gene>
<keyword evidence="16" id="KW-1185">Reference proteome</keyword>
<comment type="function">
    <text evidence="13">Cell wall formation. Adds enolpyruvyl to UDP-N-acetylglucosamine.</text>
</comment>
<dbReference type="UniPathway" id="UPA00219"/>
<comment type="catalytic activity">
    <reaction evidence="12 13">
        <text>phosphoenolpyruvate + UDP-N-acetyl-alpha-D-glucosamine = UDP-N-acetyl-3-O-(1-carboxyvinyl)-alpha-D-glucosamine + phosphate</text>
        <dbReference type="Rhea" id="RHEA:18681"/>
        <dbReference type="ChEBI" id="CHEBI:43474"/>
        <dbReference type="ChEBI" id="CHEBI:57705"/>
        <dbReference type="ChEBI" id="CHEBI:58702"/>
        <dbReference type="ChEBI" id="CHEBI:68483"/>
        <dbReference type="EC" id="2.5.1.7"/>
    </reaction>
</comment>
<dbReference type="InterPro" id="IPR050068">
    <property type="entry name" value="MurA_subfamily"/>
</dbReference>
<feature type="binding site" evidence="13">
    <location>
        <position position="326"/>
    </location>
    <ligand>
        <name>UDP-N-acetyl-alpha-D-glucosamine</name>
        <dbReference type="ChEBI" id="CHEBI:57705"/>
    </ligand>
</feature>
<name>A0A1I3X5P6_HALDA</name>
<dbReference type="NCBIfam" id="NF006873">
    <property type="entry name" value="PRK09369.1"/>
    <property type="match status" value="1"/>
</dbReference>
<dbReference type="PANTHER" id="PTHR43783:SF2">
    <property type="entry name" value="UDP-N-ACETYLGLUCOSAMINE 1-CARBOXYVINYLTRANSFERASE 2"/>
    <property type="match status" value="1"/>
</dbReference>
<evidence type="ECO:0000259" key="14">
    <source>
        <dbReference type="Pfam" id="PF00275"/>
    </source>
</evidence>
<evidence type="ECO:0000256" key="5">
    <source>
        <dbReference type="ARBA" id="ARBA00022679"/>
    </source>
</evidence>
<feature type="binding site" evidence="13">
    <location>
        <position position="304"/>
    </location>
    <ligand>
        <name>UDP-N-acetyl-alpha-D-glucosamine</name>
        <dbReference type="ChEBI" id="CHEBI:57705"/>
    </ligand>
</feature>
<dbReference type="InterPro" id="IPR013792">
    <property type="entry name" value="RNA3'P_cycl/enolpyr_Trfase_a/b"/>
</dbReference>
<keyword evidence="9 13" id="KW-0961">Cell wall biogenesis/degradation</keyword>
<accession>A0A1I3X5P6</accession>
<proteinExistence type="inferred from homology"/>
<reference evidence="16" key="1">
    <citation type="submission" date="2016-10" db="EMBL/GenBank/DDBJ databases">
        <authorList>
            <person name="Varghese N."/>
            <person name="Submissions S."/>
        </authorList>
    </citation>
    <scope>NUCLEOTIDE SEQUENCE [LARGE SCALE GENOMIC DNA]</scope>
    <source>
        <strain evidence="16">CGMCC 1.3704</strain>
    </source>
</reference>
<dbReference type="GO" id="GO:0008360">
    <property type="term" value="P:regulation of cell shape"/>
    <property type="evidence" value="ECO:0007669"/>
    <property type="project" value="UniProtKB-KW"/>
</dbReference>
<evidence type="ECO:0000256" key="3">
    <source>
        <dbReference type="ARBA" id="ARBA00022490"/>
    </source>
</evidence>
<evidence type="ECO:0000256" key="1">
    <source>
        <dbReference type="ARBA" id="ARBA00004496"/>
    </source>
</evidence>
<feature type="binding site" evidence="13">
    <location>
        <position position="92"/>
    </location>
    <ligand>
        <name>UDP-N-acetyl-alpha-D-glucosamine</name>
        <dbReference type="ChEBI" id="CHEBI:57705"/>
    </ligand>
</feature>
<comment type="pathway">
    <text evidence="2 13">Cell wall biogenesis; peptidoglycan biosynthesis.</text>
</comment>
<dbReference type="Pfam" id="PF00275">
    <property type="entry name" value="EPSP_synthase"/>
    <property type="match status" value="1"/>
</dbReference>
<dbReference type="EMBL" id="FOSB01000008">
    <property type="protein sequence ID" value="SFK14975.1"/>
    <property type="molecule type" value="Genomic_DNA"/>
</dbReference>
<dbReference type="PANTHER" id="PTHR43783">
    <property type="entry name" value="UDP-N-ACETYLGLUCOSAMINE 1-CARBOXYVINYLTRANSFERASE"/>
    <property type="match status" value="1"/>
</dbReference>
<evidence type="ECO:0000256" key="8">
    <source>
        <dbReference type="ARBA" id="ARBA00023306"/>
    </source>
</evidence>
<dbReference type="GO" id="GO:0071555">
    <property type="term" value="P:cell wall organization"/>
    <property type="evidence" value="ECO:0007669"/>
    <property type="project" value="UniProtKB-KW"/>
</dbReference>
<dbReference type="AlphaFoldDB" id="A0A1I3X5P6"/>
<dbReference type="HAMAP" id="MF_00111">
    <property type="entry name" value="MurA"/>
    <property type="match status" value="1"/>
</dbReference>
<keyword evidence="10 13" id="KW-0670">Pyruvate</keyword>
<dbReference type="InterPro" id="IPR036968">
    <property type="entry name" value="Enolpyruvate_Tfrase_sf"/>
</dbReference>
<dbReference type="NCBIfam" id="TIGR01072">
    <property type="entry name" value="murA"/>
    <property type="match status" value="1"/>
</dbReference>
<dbReference type="GO" id="GO:0008760">
    <property type="term" value="F:UDP-N-acetylglucosamine 1-carboxyvinyltransferase activity"/>
    <property type="evidence" value="ECO:0007669"/>
    <property type="project" value="UniProtKB-UniRule"/>
</dbReference>
<dbReference type="STRING" id="240302.BN982_01090"/>
<comment type="caution">
    <text evidence="13">Lacks conserved residue(s) required for the propagation of feature annotation.</text>
</comment>
<protein>
    <recommendedName>
        <fullName evidence="13">UDP-N-acetylglucosamine 1-carboxyvinyltransferase</fullName>
        <ecNumber evidence="13">2.5.1.7</ecNumber>
    </recommendedName>
    <alternativeName>
        <fullName evidence="13">Enoylpyruvate transferase</fullName>
    </alternativeName>
    <alternativeName>
        <fullName evidence="13">UDP-N-acetylglucosamine enolpyruvyl transferase</fullName>
        <shortName evidence="13">EPT</shortName>
    </alternativeName>
</protein>
<dbReference type="Proteomes" id="UP000183557">
    <property type="component" value="Unassembled WGS sequence"/>
</dbReference>
<organism evidence="15 16">
    <name type="scientific">Halobacillus dabanensis</name>
    <dbReference type="NCBI Taxonomy" id="240302"/>
    <lineage>
        <taxon>Bacteria</taxon>
        <taxon>Bacillati</taxon>
        <taxon>Bacillota</taxon>
        <taxon>Bacilli</taxon>
        <taxon>Bacillales</taxon>
        <taxon>Bacillaceae</taxon>
        <taxon>Halobacillus</taxon>
    </lineage>
</organism>
<evidence type="ECO:0000256" key="2">
    <source>
        <dbReference type="ARBA" id="ARBA00004752"/>
    </source>
</evidence>
<sequence length="428" mass="46201">MNKLLVEGGRPLRGQVRVSGAKNSAVALLPAAILAESPVTIEGLPDISDVGILSDLLEEIGGSVRKDGRTVHIDPSEMVDMPLPNGKVKKLRASYYFMGAMLGRFNKAVIGLPGGCHLGPRPIDQHIKGFEALGAKVTNEQGAIYLRARELRGARIYLDVVSVGATINIMLAAVRAKGKTVIENAAKEPEIIDVATLLTSMGAKIKGAGTDVIRIEGVETLKGCLHTIIPDRIEAGTYTIMAAAQGEEMIIDNVIPQHLESLLAKLREMGVTIEENDEQLYIRPGKEMRSVDIKTLVYPGFPTDLQQPFTSLLTQTQGTGVVTDTIYQARFKHVDELRRMNASIKVEGGSAIVTGPSKLQGAKVKATDLRAGAALVIAGLMAEGVTEITGVDHIERGYENITNKLIELGAKVWYEEMSEEEIEQFQNS</sequence>
<comment type="subcellular location">
    <subcellularLocation>
        <location evidence="1 13">Cytoplasm</location>
    </subcellularLocation>
</comment>
<dbReference type="NCBIfam" id="NF009470">
    <property type="entry name" value="PRK12830.1"/>
    <property type="match status" value="1"/>
</dbReference>
<comment type="similarity">
    <text evidence="11 13">Belongs to the EPSP synthase family. MurA subfamily.</text>
</comment>
<keyword evidence="7 13" id="KW-0573">Peptidoglycan synthesis</keyword>
<evidence type="ECO:0000256" key="7">
    <source>
        <dbReference type="ARBA" id="ARBA00022984"/>
    </source>
</evidence>
<evidence type="ECO:0000256" key="4">
    <source>
        <dbReference type="ARBA" id="ARBA00022618"/>
    </source>
</evidence>
<dbReference type="InterPro" id="IPR005750">
    <property type="entry name" value="UDP_GlcNAc_COvinyl_MurA"/>
</dbReference>
<dbReference type="CDD" id="cd01555">
    <property type="entry name" value="UdpNAET"/>
    <property type="match status" value="1"/>
</dbReference>
<evidence type="ECO:0000256" key="12">
    <source>
        <dbReference type="ARBA" id="ARBA00047527"/>
    </source>
</evidence>
<dbReference type="OrthoDB" id="9803760at2"/>
<evidence type="ECO:0000256" key="11">
    <source>
        <dbReference type="ARBA" id="ARBA00038367"/>
    </source>
</evidence>
<dbReference type="RefSeq" id="WP_075037175.1">
    <property type="nucleotide sequence ID" value="NZ_FOSB01000008.1"/>
</dbReference>
<dbReference type="FunFam" id="3.65.10.10:FF:000001">
    <property type="entry name" value="UDP-N-acetylglucosamine 1-carboxyvinyltransferase"/>
    <property type="match status" value="1"/>
</dbReference>
<dbReference type="EC" id="2.5.1.7" evidence="13"/>
<dbReference type="SUPFAM" id="SSF55205">
    <property type="entry name" value="EPT/RTPC-like"/>
    <property type="match status" value="1"/>
</dbReference>
<dbReference type="GO" id="GO:0051301">
    <property type="term" value="P:cell division"/>
    <property type="evidence" value="ECO:0007669"/>
    <property type="project" value="UniProtKB-KW"/>
</dbReference>
<evidence type="ECO:0000313" key="15">
    <source>
        <dbReference type="EMBL" id="SFK14975.1"/>
    </source>
</evidence>
<keyword evidence="8 13" id="KW-0131">Cell cycle</keyword>
<dbReference type="GO" id="GO:0009252">
    <property type="term" value="P:peptidoglycan biosynthetic process"/>
    <property type="evidence" value="ECO:0007669"/>
    <property type="project" value="UniProtKB-UniRule"/>
</dbReference>
<dbReference type="InterPro" id="IPR001986">
    <property type="entry name" value="Enolpyruvate_Tfrase_dom"/>
</dbReference>
<evidence type="ECO:0000256" key="6">
    <source>
        <dbReference type="ARBA" id="ARBA00022960"/>
    </source>
</evidence>
<keyword evidence="5 13" id="KW-0808">Transferase</keyword>
<evidence type="ECO:0000256" key="13">
    <source>
        <dbReference type="HAMAP-Rule" id="MF_00111"/>
    </source>
</evidence>
<keyword evidence="4 13" id="KW-0132">Cell division</keyword>
<dbReference type="GO" id="GO:0005737">
    <property type="term" value="C:cytoplasm"/>
    <property type="evidence" value="ECO:0007669"/>
    <property type="project" value="UniProtKB-SubCell"/>
</dbReference>
<evidence type="ECO:0000313" key="16">
    <source>
        <dbReference type="Proteomes" id="UP000183557"/>
    </source>
</evidence>
<keyword evidence="6 13" id="KW-0133">Cell shape</keyword>
<feature type="binding site" evidence="13">
    <location>
        <begin position="121"/>
        <end position="125"/>
    </location>
    <ligand>
        <name>UDP-N-acetyl-alpha-D-glucosamine</name>
        <dbReference type="ChEBI" id="CHEBI:57705"/>
    </ligand>
</feature>
<dbReference type="Gene3D" id="3.65.10.10">
    <property type="entry name" value="Enolpyruvate transferase domain"/>
    <property type="match status" value="2"/>
</dbReference>
<evidence type="ECO:0000256" key="10">
    <source>
        <dbReference type="ARBA" id="ARBA00023317"/>
    </source>
</evidence>
<dbReference type="GO" id="GO:0019277">
    <property type="term" value="P:UDP-N-acetylgalactosamine biosynthetic process"/>
    <property type="evidence" value="ECO:0007669"/>
    <property type="project" value="InterPro"/>
</dbReference>